<feature type="compositionally biased region" description="Low complexity" evidence="1">
    <location>
        <begin position="72"/>
        <end position="82"/>
    </location>
</feature>
<name>A0A9W7Y9G7_9FUNG</name>
<evidence type="ECO:0000256" key="1">
    <source>
        <dbReference type="SAM" id="MobiDB-lite"/>
    </source>
</evidence>
<dbReference type="AlphaFoldDB" id="A0A9W7Y9G7"/>
<feature type="compositionally biased region" description="Polar residues" evidence="1">
    <location>
        <begin position="83"/>
        <end position="93"/>
    </location>
</feature>
<feature type="compositionally biased region" description="Acidic residues" evidence="1">
    <location>
        <begin position="108"/>
        <end position="121"/>
    </location>
</feature>
<dbReference type="OrthoDB" id="5571955at2759"/>
<reference evidence="2" key="1">
    <citation type="submission" date="2022-07" db="EMBL/GenBank/DDBJ databases">
        <title>Phylogenomic reconstructions and comparative analyses of Kickxellomycotina fungi.</title>
        <authorList>
            <person name="Reynolds N.K."/>
            <person name="Stajich J.E."/>
            <person name="Barry K."/>
            <person name="Grigoriev I.V."/>
            <person name="Crous P."/>
            <person name="Smith M.E."/>
        </authorList>
    </citation>
    <scope>NUCLEOTIDE SEQUENCE</scope>
    <source>
        <strain evidence="2">BCRC 34381</strain>
    </source>
</reference>
<feature type="compositionally biased region" description="Low complexity" evidence="1">
    <location>
        <begin position="125"/>
        <end position="147"/>
    </location>
</feature>
<sequence>MSSLSYNWQNEFVDLRYQVDDLQRNDPDQYNQLATAMGLKPGAKISIPSEYSPEWASRFVAAAHLYTPAAATEEATQAPTPTNVDNSAASSTHESIHLVTAHSSEASDSPDDGSLSDEEDGSSSGGRSSSRGSSSSKHASKSTSRSDASGANDSGSEPDNGIDQASDDASVQFGNPVVGNMSNGPVVPTGQGYSAAATLHPRGIPAPGAALLALWLLLLAA</sequence>
<gene>
    <name evidence="2" type="ORF">LPJ61_004841</name>
</gene>
<accession>A0A9W7Y9G7</accession>
<feature type="region of interest" description="Disordered" evidence="1">
    <location>
        <begin position="72"/>
        <end position="182"/>
    </location>
</feature>
<protein>
    <submittedName>
        <fullName evidence="2">Uncharacterized protein</fullName>
    </submittedName>
</protein>
<evidence type="ECO:0000313" key="2">
    <source>
        <dbReference type="EMBL" id="KAJ1726972.1"/>
    </source>
</evidence>
<organism evidence="2 3">
    <name type="scientific">Coemansia biformis</name>
    <dbReference type="NCBI Taxonomy" id="1286918"/>
    <lineage>
        <taxon>Eukaryota</taxon>
        <taxon>Fungi</taxon>
        <taxon>Fungi incertae sedis</taxon>
        <taxon>Zoopagomycota</taxon>
        <taxon>Kickxellomycotina</taxon>
        <taxon>Kickxellomycetes</taxon>
        <taxon>Kickxellales</taxon>
        <taxon>Kickxellaceae</taxon>
        <taxon>Coemansia</taxon>
    </lineage>
</organism>
<comment type="caution">
    <text evidence="2">The sequence shown here is derived from an EMBL/GenBank/DDBJ whole genome shotgun (WGS) entry which is preliminary data.</text>
</comment>
<evidence type="ECO:0000313" key="3">
    <source>
        <dbReference type="Proteomes" id="UP001143981"/>
    </source>
</evidence>
<dbReference type="Proteomes" id="UP001143981">
    <property type="component" value="Unassembled WGS sequence"/>
</dbReference>
<proteinExistence type="predicted"/>
<dbReference type="EMBL" id="JANBOI010001280">
    <property type="protein sequence ID" value="KAJ1726972.1"/>
    <property type="molecule type" value="Genomic_DNA"/>
</dbReference>
<keyword evidence="3" id="KW-1185">Reference proteome</keyword>